<accession>A0ABX7R3H0</accession>
<feature type="signal peptide" evidence="2">
    <location>
        <begin position="1"/>
        <end position="19"/>
    </location>
</feature>
<dbReference type="InterPro" id="IPR026352">
    <property type="entry name" value="Nanowire_3heme"/>
</dbReference>
<evidence type="ECO:0000313" key="5">
    <source>
        <dbReference type="Proteomes" id="UP000663207"/>
    </source>
</evidence>
<dbReference type="EMBL" id="CP071502">
    <property type="protein sequence ID" value="QSX37706.1"/>
    <property type="molecule type" value="Genomic_DNA"/>
</dbReference>
<evidence type="ECO:0000256" key="1">
    <source>
        <dbReference type="SAM" id="MobiDB-lite"/>
    </source>
</evidence>
<organism evidence="4 5">
    <name type="scientific">Shewanella sedimentimangrovi</name>
    <dbReference type="NCBI Taxonomy" id="2814293"/>
    <lineage>
        <taxon>Bacteria</taxon>
        <taxon>Pseudomonadati</taxon>
        <taxon>Pseudomonadota</taxon>
        <taxon>Gammaproteobacteria</taxon>
        <taxon>Alteromonadales</taxon>
        <taxon>Shewanellaceae</taxon>
        <taxon>Shewanella</taxon>
    </lineage>
</organism>
<evidence type="ECO:0000313" key="4">
    <source>
        <dbReference type="EMBL" id="QSX37706.1"/>
    </source>
</evidence>
<dbReference type="Pfam" id="PF14522">
    <property type="entry name" value="Cytochrome_C7"/>
    <property type="match status" value="1"/>
</dbReference>
<dbReference type="SUPFAM" id="SSF48695">
    <property type="entry name" value="Multiheme cytochromes"/>
    <property type="match status" value="1"/>
</dbReference>
<dbReference type="InterPro" id="IPR029467">
    <property type="entry name" value="Cyt_c7-like"/>
</dbReference>
<dbReference type="RefSeq" id="WP_207380890.1">
    <property type="nucleotide sequence ID" value="NZ_CP071502.1"/>
</dbReference>
<feature type="chain" id="PRO_5045619770" description="Cytochrome c7-like domain-containing protein" evidence="2">
    <location>
        <begin position="20"/>
        <end position="207"/>
    </location>
</feature>
<evidence type="ECO:0000256" key="2">
    <source>
        <dbReference type="SAM" id="SignalP"/>
    </source>
</evidence>
<dbReference type="Proteomes" id="UP000663207">
    <property type="component" value="Chromosome"/>
</dbReference>
<dbReference type="InterPro" id="IPR036280">
    <property type="entry name" value="Multihaem_cyt_sf"/>
</dbReference>
<keyword evidence="5" id="KW-1185">Reference proteome</keyword>
<feature type="region of interest" description="Disordered" evidence="1">
    <location>
        <begin position="176"/>
        <end position="207"/>
    </location>
</feature>
<keyword evidence="2" id="KW-0732">Signal</keyword>
<gene>
    <name evidence="4" type="ORF">JYB85_02365</name>
</gene>
<evidence type="ECO:0000259" key="3">
    <source>
        <dbReference type="Pfam" id="PF14522"/>
    </source>
</evidence>
<feature type="domain" description="Cytochrome c7-like" evidence="3">
    <location>
        <begin position="110"/>
        <end position="170"/>
    </location>
</feature>
<protein>
    <recommendedName>
        <fullName evidence="3">Cytochrome c7-like domain-containing protein</fullName>
    </recommendedName>
</protein>
<sequence length="207" mass="23021">MRLLTGALLMLLGLATAWAATEPQDPRVWLQLQQDGIHDPEGPGVTVLQQPEEALKEMPPDFQGVGNQVDWVRALNQGVIQPIDNLYEATEVRRLDLDIIMPNTGEMPRVRFPHKAHTDWLDCSNCHDKIFVPKAGGNPTNMFVILAGEYCGRCHGAVSFPLTECRRCHSVAWSEPVKGGPQPLPSRVYEPVTEQVDPRLKQQGGNQ</sequence>
<reference evidence="4 5" key="1">
    <citation type="submission" date="2021-03" db="EMBL/GenBank/DDBJ databases">
        <title>Novel species identification of genus Shewanella.</title>
        <authorList>
            <person name="Liu G."/>
            <person name="Zhang Q."/>
        </authorList>
    </citation>
    <scope>NUCLEOTIDE SEQUENCE [LARGE SCALE GENOMIC DNA]</scope>
    <source>
        <strain evidence="4 5">FJAT-52962</strain>
    </source>
</reference>
<name>A0ABX7R3H0_9GAMM</name>
<dbReference type="NCBIfam" id="TIGR04257">
    <property type="entry name" value="nanowire_3heme"/>
    <property type="match status" value="1"/>
</dbReference>
<proteinExistence type="predicted"/>
<dbReference type="Gene3D" id="3.90.10.10">
    <property type="entry name" value="Cytochrome C3"/>
    <property type="match status" value="1"/>
</dbReference>
<dbReference type="CDD" id="cd08168">
    <property type="entry name" value="Cytochrom_C3"/>
    <property type="match status" value="1"/>
</dbReference>